<dbReference type="AlphaFoldDB" id="A0A6C6Z7F2"/>
<dbReference type="EMBL" id="CP000886">
    <property type="protein sequence ID" value="ABX69852.1"/>
    <property type="molecule type" value="Genomic_DNA"/>
</dbReference>
<evidence type="ECO:0000313" key="1">
    <source>
        <dbReference type="EMBL" id="ABX69852.1"/>
    </source>
</evidence>
<proteinExistence type="predicted"/>
<name>A0A6C6Z7F2_SALPB</name>
<organism evidence="1 2">
    <name type="scientific">Salmonella paratyphi B (strain ATCC BAA-1250 / SPB7)</name>
    <dbReference type="NCBI Taxonomy" id="1016998"/>
    <lineage>
        <taxon>Bacteria</taxon>
        <taxon>Pseudomonadati</taxon>
        <taxon>Pseudomonadota</taxon>
        <taxon>Gammaproteobacteria</taxon>
        <taxon>Enterobacterales</taxon>
        <taxon>Enterobacteriaceae</taxon>
        <taxon>Salmonella</taxon>
    </lineage>
</organism>
<dbReference type="KEGG" id="spq:SPAB_04539"/>
<gene>
    <name evidence="1" type="ordered locus">SPAB_04539</name>
</gene>
<sequence length="91" mass="10551">MDEKFPRRLPCPMVEQWCSPGEPSNPVRSGSSPGRSWYQTFAYYFVLDTCGFKGRSQYTRWMRDIQYETGLFSENCRISRHHTSPGAAFTA</sequence>
<dbReference type="Proteomes" id="UP000008556">
    <property type="component" value="Chromosome"/>
</dbReference>
<protein>
    <submittedName>
        <fullName evidence="1">Uncharacterized protein</fullName>
    </submittedName>
</protein>
<accession>A0A6C6Z7F2</accession>
<evidence type="ECO:0000313" key="2">
    <source>
        <dbReference type="Proteomes" id="UP000008556"/>
    </source>
</evidence>
<reference evidence="1 2" key="1">
    <citation type="submission" date="2007-11" db="EMBL/GenBank/DDBJ databases">
        <authorList>
            <consortium name="The Salmonella enterica serovar Paratyphi B Genome Sequencing Project"/>
            <person name="McClelland M."/>
            <person name="Sanderson E.K."/>
            <person name="Porwollik S."/>
            <person name="Spieth J."/>
            <person name="Clifton W.S."/>
            <person name="Fulton R."/>
            <person name="Cordes M."/>
            <person name="Wollam A."/>
            <person name="Shah N."/>
            <person name="Pepin K."/>
            <person name="Bhonagiri V."/>
            <person name="Nash W."/>
            <person name="Johnson M."/>
            <person name="Thiruvilangam P."/>
            <person name="Wilson R."/>
        </authorList>
    </citation>
    <scope>NUCLEOTIDE SEQUENCE [LARGE SCALE GENOMIC DNA]</scope>
    <source>
        <strain evidence="2">ATCC BAA-1250 / SPB7</strain>
    </source>
</reference>